<dbReference type="EMBL" id="CP036526">
    <property type="protein sequence ID" value="QDT12842.1"/>
    <property type="molecule type" value="Genomic_DNA"/>
</dbReference>
<evidence type="ECO:0000313" key="1">
    <source>
        <dbReference type="EMBL" id="QDT12842.1"/>
    </source>
</evidence>
<dbReference type="AlphaFoldDB" id="A0A517P0E8"/>
<organism evidence="1 2">
    <name type="scientific">Stieleria marina</name>
    <dbReference type="NCBI Taxonomy" id="1930275"/>
    <lineage>
        <taxon>Bacteria</taxon>
        <taxon>Pseudomonadati</taxon>
        <taxon>Planctomycetota</taxon>
        <taxon>Planctomycetia</taxon>
        <taxon>Pirellulales</taxon>
        <taxon>Pirellulaceae</taxon>
        <taxon>Stieleria</taxon>
    </lineage>
</organism>
<name>A0A517P0E8_9BACT</name>
<sequence>MGSDFDDVDLMIVAFGFSADFFAAEHSNNAGVVQEFQFVLFDKPKSSKLIGTKATSTIMLVANDDRLGNFRRFTIANGFRVLVTMVRKPLAYVSADSLESLRISHSRFGILIKVARANVNGQPSTVKTHSADFTPPLSSLTPCTLVDRYNRAIRGGGARLERNRVNPC</sequence>
<keyword evidence="2" id="KW-1185">Reference proteome</keyword>
<protein>
    <submittedName>
        <fullName evidence="1">Uncharacterized protein</fullName>
    </submittedName>
</protein>
<gene>
    <name evidence="1" type="ORF">K239x_48540</name>
</gene>
<evidence type="ECO:0000313" key="2">
    <source>
        <dbReference type="Proteomes" id="UP000319817"/>
    </source>
</evidence>
<accession>A0A517P0E8</accession>
<dbReference type="Proteomes" id="UP000319817">
    <property type="component" value="Chromosome"/>
</dbReference>
<proteinExistence type="predicted"/>
<reference evidence="1 2" key="1">
    <citation type="submission" date="2019-02" db="EMBL/GenBank/DDBJ databases">
        <title>Deep-cultivation of Planctomycetes and their phenomic and genomic characterization uncovers novel biology.</title>
        <authorList>
            <person name="Wiegand S."/>
            <person name="Jogler M."/>
            <person name="Boedeker C."/>
            <person name="Pinto D."/>
            <person name="Vollmers J."/>
            <person name="Rivas-Marin E."/>
            <person name="Kohn T."/>
            <person name="Peeters S.H."/>
            <person name="Heuer A."/>
            <person name="Rast P."/>
            <person name="Oberbeckmann S."/>
            <person name="Bunk B."/>
            <person name="Jeske O."/>
            <person name="Meyerdierks A."/>
            <person name="Storesund J.E."/>
            <person name="Kallscheuer N."/>
            <person name="Luecker S."/>
            <person name="Lage O.M."/>
            <person name="Pohl T."/>
            <person name="Merkel B.J."/>
            <person name="Hornburger P."/>
            <person name="Mueller R.-W."/>
            <person name="Bruemmer F."/>
            <person name="Labrenz M."/>
            <person name="Spormann A.M."/>
            <person name="Op den Camp H."/>
            <person name="Overmann J."/>
            <person name="Amann R."/>
            <person name="Jetten M.S.M."/>
            <person name="Mascher T."/>
            <person name="Medema M.H."/>
            <person name="Devos D.P."/>
            <person name="Kaster A.-K."/>
            <person name="Ovreas L."/>
            <person name="Rohde M."/>
            <person name="Galperin M.Y."/>
            <person name="Jogler C."/>
        </authorList>
    </citation>
    <scope>NUCLEOTIDE SEQUENCE [LARGE SCALE GENOMIC DNA]</scope>
    <source>
        <strain evidence="1 2">K23_9</strain>
    </source>
</reference>